<evidence type="ECO:0000313" key="2">
    <source>
        <dbReference type="EMBL" id="RDX72134.1"/>
    </source>
</evidence>
<feature type="region of interest" description="Disordered" evidence="1">
    <location>
        <begin position="62"/>
        <end position="168"/>
    </location>
</feature>
<gene>
    <name evidence="2" type="ORF">CR513_48424</name>
</gene>
<accession>A0A371F1P4</accession>
<name>A0A371F1P4_MUCPR</name>
<dbReference type="Proteomes" id="UP000257109">
    <property type="component" value="Unassembled WGS sequence"/>
</dbReference>
<feature type="region of interest" description="Disordered" evidence="1">
    <location>
        <begin position="296"/>
        <end position="330"/>
    </location>
</feature>
<reference evidence="2" key="1">
    <citation type="submission" date="2018-05" db="EMBL/GenBank/DDBJ databases">
        <title>Draft genome of Mucuna pruriens seed.</title>
        <authorList>
            <person name="Nnadi N.E."/>
            <person name="Vos R."/>
            <person name="Hasami M.H."/>
            <person name="Devisetty U.K."/>
            <person name="Aguiy J.C."/>
        </authorList>
    </citation>
    <scope>NUCLEOTIDE SEQUENCE [LARGE SCALE GENOMIC DNA]</scope>
    <source>
        <strain evidence="2">JCA_2017</strain>
    </source>
</reference>
<feature type="compositionally biased region" description="Basic and acidic residues" evidence="1">
    <location>
        <begin position="314"/>
        <end position="330"/>
    </location>
</feature>
<evidence type="ECO:0000256" key="1">
    <source>
        <dbReference type="SAM" id="MobiDB-lite"/>
    </source>
</evidence>
<comment type="caution">
    <text evidence="2">The sequence shown here is derived from an EMBL/GenBank/DDBJ whole genome shotgun (WGS) entry which is preliminary data.</text>
</comment>
<dbReference type="OrthoDB" id="524326at2759"/>
<feature type="compositionally biased region" description="Polar residues" evidence="1">
    <location>
        <begin position="77"/>
        <end position="92"/>
    </location>
</feature>
<dbReference type="EMBL" id="QJKJ01011051">
    <property type="protein sequence ID" value="RDX72134.1"/>
    <property type="molecule type" value="Genomic_DNA"/>
</dbReference>
<organism evidence="2 3">
    <name type="scientific">Mucuna pruriens</name>
    <name type="common">Velvet bean</name>
    <name type="synonym">Dolichos pruriens</name>
    <dbReference type="NCBI Taxonomy" id="157652"/>
    <lineage>
        <taxon>Eukaryota</taxon>
        <taxon>Viridiplantae</taxon>
        <taxon>Streptophyta</taxon>
        <taxon>Embryophyta</taxon>
        <taxon>Tracheophyta</taxon>
        <taxon>Spermatophyta</taxon>
        <taxon>Magnoliopsida</taxon>
        <taxon>eudicotyledons</taxon>
        <taxon>Gunneridae</taxon>
        <taxon>Pentapetalae</taxon>
        <taxon>rosids</taxon>
        <taxon>fabids</taxon>
        <taxon>Fabales</taxon>
        <taxon>Fabaceae</taxon>
        <taxon>Papilionoideae</taxon>
        <taxon>50 kb inversion clade</taxon>
        <taxon>NPAAA clade</taxon>
        <taxon>indigoferoid/millettioid clade</taxon>
        <taxon>Phaseoleae</taxon>
        <taxon>Mucuna</taxon>
    </lineage>
</organism>
<keyword evidence="3" id="KW-1185">Reference proteome</keyword>
<feature type="non-terminal residue" evidence="2">
    <location>
        <position position="1"/>
    </location>
</feature>
<evidence type="ECO:0000313" key="3">
    <source>
        <dbReference type="Proteomes" id="UP000257109"/>
    </source>
</evidence>
<feature type="compositionally biased region" description="Basic and acidic residues" evidence="1">
    <location>
        <begin position="118"/>
        <end position="150"/>
    </location>
</feature>
<sequence>MGEGVIPQGPTAKVWDSLVWEFVFVKELTLDVQNIIAPPKQKLPSAVNTKAVNTEAVTIDSPTFAASPTSDDKSEKPQTTNEQGVDNGSVYNKSEDGSAKSAPNSPFASSAIGSPHGDFADSDIRKTAGEDSSPRDQDTIQETQSDHDGVKSMFSGDKSFDEPNWGTFDTNDDIDSVWGFNPSSSNKEERDLDRAGDNYFFDSGELGLNPIRTGSPQAGDVFQRGSGFRFDDSVPSTPLFSSSSSPQRPKEWLETAFDFSRFDSFRTHDSVSLPARETTEPFDSARNSADFDHVHGFPAFDDSDPFGSGPFRTSSDRRLQAKDEVGSSYM</sequence>
<dbReference type="AlphaFoldDB" id="A0A371F1P4"/>
<proteinExistence type="predicted"/>
<feature type="compositionally biased region" description="Polar residues" evidence="1">
    <location>
        <begin position="101"/>
        <end position="112"/>
    </location>
</feature>
<dbReference type="STRING" id="157652.A0A371F1P4"/>
<protein>
    <submittedName>
        <fullName evidence="2">Uncharacterized protein</fullName>
    </submittedName>
</protein>